<evidence type="ECO:0000256" key="1">
    <source>
        <dbReference type="ARBA" id="ARBA00001946"/>
    </source>
</evidence>
<evidence type="ECO:0000256" key="6">
    <source>
        <dbReference type="ARBA" id="ARBA00022840"/>
    </source>
</evidence>
<keyword evidence="3" id="KW-0808">Transferase</keyword>
<keyword evidence="5" id="KW-0418">Kinase</keyword>
<protein>
    <submittedName>
        <fullName evidence="10">Sphingosine/diacylglycerol kinase-like enzyme</fullName>
    </submittedName>
</protein>
<dbReference type="PROSITE" id="PS50146">
    <property type="entry name" value="DAGK"/>
    <property type="match status" value="1"/>
</dbReference>
<dbReference type="GO" id="GO:0004143">
    <property type="term" value="F:ATP-dependent diacylglycerol kinase activity"/>
    <property type="evidence" value="ECO:0007669"/>
    <property type="project" value="TreeGrafter"/>
</dbReference>
<keyword evidence="7" id="KW-0594">Phospholipid biosynthesis</keyword>
<dbReference type="PANTHER" id="PTHR12358:SF106">
    <property type="entry name" value="LIPID KINASE YEGS"/>
    <property type="match status" value="1"/>
</dbReference>
<dbReference type="Pfam" id="PF00781">
    <property type="entry name" value="DAGK_cat"/>
    <property type="match status" value="1"/>
</dbReference>
<evidence type="ECO:0000256" key="8">
    <source>
        <dbReference type="ARBA" id="ARBA00023264"/>
    </source>
</evidence>
<evidence type="ECO:0000256" key="4">
    <source>
        <dbReference type="ARBA" id="ARBA00022741"/>
    </source>
</evidence>
<dbReference type="GO" id="GO:0005886">
    <property type="term" value="C:plasma membrane"/>
    <property type="evidence" value="ECO:0007669"/>
    <property type="project" value="TreeGrafter"/>
</dbReference>
<dbReference type="GO" id="GO:0005524">
    <property type="term" value="F:ATP binding"/>
    <property type="evidence" value="ECO:0007669"/>
    <property type="project" value="UniProtKB-KW"/>
</dbReference>
<accession>C7NJ31</accession>
<evidence type="ECO:0000313" key="10">
    <source>
        <dbReference type="EMBL" id="ACV05256.1"/>
    </source>
</evidence>
<dbReference type="InterPro" id="IPR016064">
    <property type="entry name" value="NAD/diacylglycerol_kinase_sf"/>
</dbReference>
<dbReference type="STRING" id="478801.Ksed_01680"/>
<dbReference type="RefSeq" id="WP_012801675.1">
    <property type="nucleotide sequence ID" value="NC_013169.1"/>
</dbReference>
<dbReference type="PANTHER" id="PTHR12358">
    <property type="entry name" value="SPHINGOSINE KINASE"/>
    <property type="match status" value="1"/>
</dbReference>
<organism evidence="10 11">
    <name type="scientific">Kytococcus sedentarius (strain ATCC 14392 / DSM 20547 / JCM 11482 / CCUG 33030 / NBRC 15357 / NCTC 11040 / CCM 314 / 541)</name>
    <name type="common">Micrococcus sedentarius</name>
    <dbReference type="NCBI Taxonomy" id="478801"/>
    <lineage>
        <taxon>Bacteria</taxon>
        <taxon>Bacillati</taxon>
        <taxon>Actinomycetota</taxon>
        <taxon>Actinomycetes</taxon>
        <taxon>Micrococcales</taxon>
        <taxon>Kytococcaceae</taxon>
        <taxon>Kytococcus</taxon>
    </lineage>
</organism>
<dbReference type="InterPro" id="IPR001206">
    <property type="entry name" value="Diacylglycerol_kinase_cat_dom"/>
</dbReference>
<sequence>MPTTAEATGRDGVGRQRAGFVINPIKFDDVDDVRRQMERICAENGWDEPLWLETTEEDPGAGQAREVLDAGCDLVVPIGGDGTVRTVASQLVGTKVPLGLVPGGTGNLLARNLDLPVTSREDALNLALTGADRRVDVGQVRYWDTDGETHEEYFLVMGGVGMDADVMESTDDEVKKRFGWMAYARSAVLLGYDTPVPASIRTGEDEPVHKKIRSVLFGNVGKLQGGVAVLPEARIDDGQLDTLVVAPRGITGWAGVVAGMVTRGSVGGGNVSYHQGTQVDVQLATPTRAQVDGDGVGYVTRIAGRIVPEALTVRVRPEGQRGARRAGSAA</sequence>
<evidence type="ECO:0000256" key="2">
    <source>
        <dbReference type="ARBA" id="ARBA00005983"/>
    </source>
</evidence>
<dbReference type="Gene3D" id="3.40.50.10330">
    <property type="entry name" value="Probable inorganic polyphosphate/atp-NAD kinase, domain 1"/>
    <property type="match status" value="1"/>
</dbReference>
<keyword evidence="4" id="KW-0547">Nucleotide-binding</keyword>
<evidence type="ECO:0000256" key="7">
    <source>
        <dbReference type="ARBA" id="ARBA00023209"/>
    </source>
</evidence>
<dbReference type="EMBL" id="CP001686">
    <property type="protein sequence ID" value="ACV05256.1"/>
    <property type="molecule type" value="Genomic_DNA"/>
</dbReference>
<keyword evidence="6" id="KW-0067">ATP-binding</keyword>
<evidence type="ECO:0000313" key="11">
    <source>
        <dbReference type="Proteomes" id="UP000006666"/>
    </source>
</evidence>
<dbReference type="AlphaFoldDB" id="C7NJ31"/>
<gene>
    <name evidence="10" type="ordered locus">Ksed_01680</name>
</gene>
<keyword evidence="8" id="KW-1208">Phospholipid metabolism</keyword>
<dbReference type="GO" id="GO:0008654">
    <property type="term" value="P:phospholipid biosynthetic process"/>
    <property type="evidence" value="ECO:0007669"/>
    <property type="project" value="UniProtKB-KW"/>
</dbReference>
<feature type="domain" description="DAGKc" evidence="9">
    <location>
        <begin position="13"/>
        <end position="144"/>
    </location>
</feature>
<keyword evidence="11" id="KW-1185">Reference proteome</keyword>
<reference evidence="10 11" key="1">
    <citation type="journal article" date="2009" name="Stand. Genomic Sci.">
        <title>Complete genome sequence of Kytococcus sedentarius type strain (541).</title>
        <authorList>
            <person name="Sims D."/>
            <person name="Brettin T."/>
            <person name="Detter J.C."/>
            <person name="Han C."/>
            <person name="Lapidus A."/>
            <person name="Copeland A."/>
            <person name="Glavina Del Rio T."/>
            <person name="Nolan M."/>
            <person name="Chen F."/>
            <person name="Lucas S."/>
            <person name="Tice H."/>
            <person name="Cheng J.F."/>
            <person name="Bruce D."/>
            <person name="Goodwin L."/>
            <person name="Pitluck S."/>
            <person name="Ovchinnikova G."/>
            <person name="Pati A."/>
            <person name="Ivanova N."/>
            <person name="Mavrommatis K."/>
            <person name="Chen A."/>
            <person name="Palaniappan K."/>
            <person name="D'haeseleer P."/>
            <person name="Chain P."/>
            <person name="Bristow J."/>
            <person name="Eisen J.A."/>
            <person name="Markowitz V."/>
            <person name="Hugenholtz P."/>
            <person name="Schneider S."/>
            <person name="Goker M."/>
            <person name="Pukall R."/>
            <person name="Kyrpides N.C."/>
            <person name="Klenk H.P."/>
        </authorList>
    </citation>
    <scope>NUCLEOTIDE SEQUENCE [LARGE SCALE GENOMIC DNA]</scope>
    <source>
        <strain evidence="11">ATCC 14392 / DSM 20547 / JCM 11482 / CCUG 33030 / NBRC 15357 / NCTC 11040 / CCM 314 / 541</strain>
    </source>
</reference>
<evidence type="ECO:0000256" key="3">
    <source>
        <dbReference type="ARBA" id="ARBA00022679"/>
    </source>
</evidence>
<comment type="cofactor">
    <cofactor evidence="1">
        <name>Mg(2+)</name>
        <dbReference type="ChEBI" id="CHEBI:18420"/>
    </cofactor>
</comment>
<keyword evidence="7" id="KW-0443">Lipid metabolism</keyword>
<evidence type="ECO:0000259" key="9">
    <source>
        <dbReference type="PROSITE" id="PS50146"/>
    </source>
</evidence>
<proteinExistence type="inferred from homology"/>
<dbReference type="Gene3D" id="2.60.200.40">
    <property type="match status" value="1"/>
</dbReference>
<keyword evidence="7" id="KW-0444">Lipid biosynthesis</keyword>
<dbReference type="KEGG" id="kse:Ksed_01680"/>
<dbReference type="eggNOG" id="COG1597">
    <property type="taxonomic scope" value="Bacteria"/>
</dbReference>
<dbReference type="InterPro" id="IPR017438">
    <property type="entry name" value="ATP-NAD_kinase_N"/>
</dbReference>
<dbReference type="InterPro" id="IPR045540">
    <property type="entry name" value="YegS/DAGK_C"/>
</dbReference>
<dbReference type="Pfam" id="PF19279">
    <property type="entry name" value="YegS_C"/>
    <property type="match status" value="1"/>
</dbReference>
<dbReference type="Proteomes" id="UP000006666">
    <property type="component" value="Chromosome"/>
</dbReference>
<dbReference type="HOGENOM" id="CLU_045532_2_2_11"/>
<dbReference type="InterPro" id="IPR050187">
    <property type="entry name" value="Lipid_Phosphate_FormReg"/>
</dbReference>
<dbReference type="SUPFAM" id="SSF111331">
    <property type="entry name" value="NAD kinase/diacylglycerol kinase-like"/>
    <property type="match status" value="1"/>
</dbReference>
<name>C7NJ31_KYTSD</name>
<comment type="similarity">
    <text evidence="2">Belongs to the diacylglycerol/lipid kinase family.</text>
</comment>
<evidence type="ECO:0000256" key="5">
    <source>
        <dbReference type="ARBA" id="ARBA00022777"/>
    </source>
</evidence>